<dbReference type="Proteomes" id="UP000250197">
    <property type="component" value="Chromosome"/>
</dbReference>
<protein>
    <submittedName>
        <fullName evidence="2">Uncharacterized protein</fullName>
    </submittedName>
</protein>
<keyword evidence="1" id="KW-1133">Transmembrane helix</keyword>
<evidence type="ECO:0000313" key="3">
    <source>
        <dbReference type="Proteomes" id="UP000250197"/>
    </source>
</evidence>
<dbReference type="EMBL" id="CP021252">
    <property type="protein sequence ID" value="ART20879.1"/>
    <property type="molecule type" value="Genomic_DNA"/>
</dbReference>
<keyword evidence="1" id="KW-0472">Membrane</keyword>
<reference evidence="2 3" key="1">
    <citation type="submission" date="2017-05" db="EMBL/GenBank/DDBJ databases">
        <title>Complete genome sequence of Corynebacterium striatum KC-Na-1 isolated from Neophocaena asiaeorientalis in Korea.</title>
        <authorList>
            <person name="Kim J.H."/>
            <person name="Lee K."/>
        </authorList>
    </citation>
    <scope>NUCLEOTIDE SEQUENCE [LARGE SCALE GENOMIC DNA]</scope>
    <source>
        <strain evidence="2 3">KC-Na-01</strain>
    </source>
</reference>
<dbReference type="KEGG" id="cstr:CBE89_04765"/>
<sequence>MQKHKIATVWAVVITMSVIALAVGWFATTRHHPPAGAQTVEEAIAGGVLQNENPYSPTNVDDEDRMYSLAEALGIPIESMPREIFESASNRTEARLTMVQILKKAQEQDTLNRTEAEAVLAAFDAGLINPAVDTIVAESSPAQWFR</sequence>
<gene>
    <name evidence="2" type="ORF">CBE89_04765</name>
</gene>
<organism evidence="2 3">
    <name type="scientific">Corynebacterium striatum</name>
    <dbReference type="NCBI Taxonomy" id="43770"/>
    <lineage>
        <taxon>Bacteria</taxon>
        <taxon>Bacillati</taxon>
        <taxon>Actinomycetota</taxon>
        <taxon>Actinomycetes</taxon>
        <taxon>Mycobacteriales</taxon>
        <taxon>Corynebacteriaceae</taxon>
        <taxon>Corynebacterium</taxon>
    </lineage>
</organism>
<dbReference type="RefSeq" id="WP_086891006.1">
    <property type="nucleotide sequence ID" value="NZ_CP021252.1"/>
</dbReference>
<accession>A0A2Z2IXD8</accession>
<dbReference type="AlphaFoldDB" id="A0A2Z2IXD8"/>
<evidence type="ECO:0000313" key="2">
    <source>
        <dbReference type="EMBL" id="ART20879.1"/>
    </source>
</evidence>
<keyword evidence="1" id="KW-0812">Transmembrane</keyword>
<evidence type="ECO:0000256" key="1">
    <source>
        <dbReference type="SAM" id="Phobius"/>
    </source>
</evidence>
<proteinExistence type="predicted"/>
<feature type="transmembrane region" description="Helical" evidence="1">
    <location>
        <begin position="7"/>
        <end position="27"/>
    </location>
</feature>
<name>A0A2Z2IXD8_CORST</name>